<accession>A0A2W5KK11</accession>
<protein>
    <submittedName>
        <fullName evidence="1">Uncharacterized protein</fullName>
    </submittedName>
</protein>
<sequence>MTTISVGQAMEVIAEQAADYAAAGRPDLDDRASALADHLSAALDGRGMNAPRFFEALFERLDAATEALADEKAGRRGRPEGDELASQKLFFAAMAHQFRSRVEAALA</sequence>
<gene>
    <name evidence="1" type="ORF">DI565_10100</name>
</gene>
<comment type="caution">
    <text evidence="1">The sequence shown here is derived from an EMBL/GenBank/DDBJ whole genome shotgun (WGS) entry which is preliminary data.</text>
</comment>
<dbReference type="EMBL" id="QFPN01000004">
    <property type="protein sequence ID" value="PZQ16134.1"/>
    <property type="molecule type" value="Genomic_DNA"/>
</dbReference>
<evidence type="ECO:0000313" key="1">
    <source>
        <dbReference type="EMBL" id="PZQ16134.1"/>
    </source>
</evidence>
<reference evidence="1 2" key="1">
    <citation type="submission" date="2017-08" db="EMBL/GenBank/DDBJ databases">
        <title>Infants hospitalized years apart are colonized by the same room-sourced microbial strains.</title>
        <authorList>
            <person name="Brooks B."/>
            <person name="Olm M.R."/>
            <person name="Firek B.A."/>
            <person name="Baker R."/>
            <person name="Thomas B.C."/>
            <person name="Morowitz M.J."/>
            <person name="Banfield J.F."/>
        </authorList>
    </citation>
    <scope>NUCLEOTIDE SEQUENCE [LARGE SCALE GENOMIC DNA]</scope>
    <source>
        <strain evidence="1">S2_005_003_R2_43</strain>
    </source>
</reference>
<dbReference type="Proteomes" id="UP000249577">
    <property type="component" value="Unassembled WGS sequence"/>
</dbReference>
<dbReference type="AlphaFoldDB" id="A0A2W5KK11"/>
<evidence type="ECO:0000313" key="2">
    <source>
        <dbReference type="Proteomes" id="UP000249577"/>
    </source>
</evidence>
<organism evidence="1 2">
    <name type="scientific">Ancylobacter novellus</name>
    <name type="common">Thiobacillus novellus</name>
    <dbReference type="NCBI Taxonomy" id="921"/>
    <lineage>
        <taxon>Bacteria</taxon>
        <taxon>Pseudomonadati</taxon>
        <taxon>Pseudomonadota</taxon>
        <taxon>Alphaproteobacteria</taxon>
        <taxon>Hyphomicrobiales</taxon>
        <taxon>Xanthobacteraceae</taxon>
        <taxon>Ancylobacter</taxon>
    </lineage>
</organism>
<name>A0A2W5KK11_ANCNO</name>
<proteinExistence type="predicted"/>